<reference evidence="1 2" key="1">
    <citation type="submission" date="2023-05" db="EMBL/GenBank/DDBJ databases">
        <title>A 100% complete, gapless, phased diploid assembly of the Scenedesmus obliquus UTEX 3031 genome.</title>
        <authorList>
            <person name="Biondi T.C."/>
            <person name="Hanschen E.R."/>
            <person name="Kwon T."/>
            <person name="Eng W."/>
            <person name="Kruse C.P.S."/>
            <person name="Koehler S.I."/>
            <person name="Kunde Y."/>
            <person name="Gleasner C.D."/>
            <person name="You Mak K.T."/>
            <person name="Polle J."/>
            <person name="Hovde B.T."/>
            <person name="Starkenburg S.R."/>
        </authorList>
    </citation>
    <scope>NUCLEOTIDE SEQUENCE [LARGE SCALE GENOMIC DNA]</scope>
    <source>
        <strain evidence="1 2">DOE0152z</strain>
    </source>
</reference>
<name>A0ABY8UA31_TETOB</name>
<sequence length="178" mass="19724">MAASANKQLLEQLTVELHHALCPVLLNQPDNPLLFLCSHFRDQAGITASPVSTAYRTLRLSSSEGQHCSRNIMSAYKTLSEMDGHVPSSLLLQLLSMLTGTLPSNLAASLMQVFTLLCRLPPSFAVFHDATKCCMLLEELCRQPQQGAGGFMFQLPEAKKLLHKLLMQQDWLLAMEPM</sequence>
<accession>A0ABY8UA31</accession>
<organism evidence="1 2">
    <name type="scientific">Tetradesmus obliquus</name>
    <name type="common">Green alga</name>
    <name type="synonym">Acutodesmus obliquus</name>
    <dbReference type="NCBI Taxonomy" id="3088"/>
    <lineage>
        <taxon>Eukaryota</taxon>
        <taxon>Viridiplantae</taxon>
        <taxon>Chlorophyta</taxon>
        <taxon>core chlorophytes</taxon>
        <taxon>Chlorophyceae</taxon>
        <taxon>CS clade</taxon>
        <taxon>Sphaeropleales</taxon>
        <taxon>Scenedesmaceae</taxon>
        <taxon>Tetradesmus</taxon>
    </lineage>
</organism>
<keyword evidence="2" id="KW-1185">Reference proteome</keyword>
<dbReference type="Proteomes" id="UP001244341">
    <property type="component" value="Chromosome 9b"/>
</dbReference>
<evidence type="ECO:0000313" key="2">
    <source>
        <dbReference type="Proteomes" id="UP001244341"/>
    </source>
</evidence>
<evidence type="ECO:0000313" key="1">
    <source>
        <dbReference type="EMBL" id="WIA18322.1"/>
    </source>
</evidence>
<protein>
    <submittedName>
        <fullName evidence="1">Uncharacterized protein</fullName>
    </submittedName>
</protein>
<proteinExistence type="predicted"/>
<gene>
    <name evidence="1" type="ORF">OEZ85_009787</name>
</gene>
<dbReference type="EMBL" id="CP126216">
    <property type="protein sequence ID" value="WIA18322.1"/>
    <property type="molecule type" value="Genomic_DNA"/>
</dbReference>